<name>A0ABD7QNP0_RAOOR</name>
<gene>
    <name evidence="4" type="ORF">EC841_101346</name>
</gene>
<evidence type="ECO:0000259" key="3">
    <source>
        <dbReference type="PROSITE" id="PS01124"/>
    </source>
</evidence>
<dbReference type="Gene3D" id="3.40.50.880">
    <property type="match status" value="1"/>
</dbReference>
<dbReference type="InterPro" id="IPR009057">
    <property type="entry name" value="Homeodomain-like_sf"/>
</dbReference>
<sequence>MHSIVILAVPGVQLLDVAGPLDAFAEVNRILRRQIYRSVVVSLDGETIHASSGVSLRANGSLADYSASGPMSFLIAGSPNMAERELSEHQRQAVAALCRLSCRYGSVCTGALLLAQTGLLNNRQVTTHWSVAGELSRRHPAIEVNADALYVADGPVRTAAGVTSGMDLALRFIEEDVGRETARDVAANLVMFFRRPGGQGHFTRKQQVSTTGRAALQDLQRWVLTNLDTTGTAAEMANHINLSVRHLNRVFQQEMGVSTGEWLEQARIARARELLSERLPIKSVAAMCGYSSSDVMRRAFVKVTGMSPAIYQKIYAAGK</sequence>
<dbReference type="InterPro" id="IPR018060">
    <property type="entry name" value="HTH_AraC"/>
</dbReference>
<dbReference type="PANTHER" id="PTHR43130:SF3">
    <property type="entry name" value="HTH-TYPE TRANSCRIPTIONAL REGULATOR RV1931C"/>
    <property type="match status" value="1"/>
</dbReference>
<dbReference type="InterPro" id="IPR002818">
    <property type="entry name" value="DJ-1/PfpI"/>
</dbReference>
<reference evidence="4 5" key="1">
    <citation type="submission" date="2019-03" db="EMBL/GenBank/DDBJ databases">
        <title>Genomic analyses of the natural microbiome of Caenorhabditis elegans.</title>
        <authorList>
            <person name="Samuel B."/>
        </authorList>
    </citation>
    <scope>NUCLEOTIDE SEQUENCE [LARGE SCALE GENOMIC DNA]</scope>
    <source>
        <strain evidence="4 5">JUb54</strain>
    </source>
</reference>
<dbReference type="SUPFAM" id="SSF52317">
    <property type="entry name" value="Class I glutamine amidotransferase-like"/>
    <property type="match status" value="1"/>
</dbReference>
<accession>A0ABD7QNP0</accession>
<dbReference type="CDD" id="cd03137">
    <property type="entry name" value="GATase1_AraC_1"/>
    <property type="match status" value="1"/>
</dbReference>
<feature type="domain" description="HTH araC/xylS-type" evidence="3">
    <location>
        <begin position="217"/>
        <end position="314"/>
    </location>
</feature>
<proteinExistence type="predicted"/>
<comment type="caution">
    <text evidence="4">The sequence shown here is derived from an EMBL/GenBank/DDBJ whole genome shotgun (WGS) entry which is preliminary data.</text>
</comment>
<evidence type="ECO:0000256" key="2">
    <source>
        <dbReference type="ARBA" id="ARBA00023163"/>
    </source>
</evidence>
<dbReference type="SUPFAM" id="SSF46689">
    <property type="entry name" value="Homeodomain-like"/>
    <property type="match status" value="2"/>
</dbReference>
<evidence type="ECO:0000313" key="5">
    <source>
        <dbReference type="Proteomes" id="UP000295263"/>
    </source>
</evidence>
<evidence type="ECO:0000313" key="4">
    <source>
        <dbReference type="EMBL" id="TCQ76537.1"/>
    </source>
</evidence>
<dbReference type="RefSeq" id="WP_321183630.1">
    <property type="nucleotide sequence ID" value="NZ_SLYQ01000001.1"/>
</dbReference>
<dbReference type="Proteomes" id="UP000295263">
    <property type="component" value="Unassembled WGS sequence"/>
</dbReference>
<dbReference type="InterPro" id="IPR029062">
    <property type="entry name" value="Class_I_gatase-like"/>
</dbReference>
<dbReference type="InterPro" id="IPR052158">
    <property type="entry name" value="INH-QAR"/>
</dbReference>
<dbReference type="Pfam" id="PF01965">
    <property type="entry name" value="DJ-1_PfpI"/>
    <property type="match status" value="1"/>
</dbReference>
<keyword evidence="2" id="KW-0804">Transcription</keyword>
<dbReference type="PANTHER" id="PTHR43130">
    <property type="entry name" value="ARAC-FAMILY TRANSCRIPTIONAL REGULATOR"/>
    <property type="match status" value="1"/>
</dbReference>
<dbReference type="SMART" id="SM00342">
    <property type="entry name" value="HTH_ARAC"/>
    <property type="match status" value="1"/>
</dbReference>
<dbReference type="Gene3D" id="1.10.10.60">
    <property type="entry name" value="Homeodomain-like"/>
    <property type="match status" value="2"/>
</dbReference>
<dbReference type="Pfam" id="PF12833">
    <property type="entry name" value="HTH_18"/>
    <property type="match status" value="1"/>
</dbReference>
<dbReference type="PROSITE" id="PS01124">
    <property type="entry name" value="HTH_ARAC_FAMILY_2"/>
    <property type="match status" value="1"/>
</dbReference>
<protein>
    <submittedName>
        <fullName evidence="4">AraC family transcriptional regulator with amidase-like domain</fullName>
    </submittedName>
</protein>
<evidence type="ECO:0000256" key="1">
    <source>
        <dbReference type="ARBA" id="ARBA00023015"/>
    </source>
</evidence>
<dbReference type="EMBL" id="SLYQ01000001">
    <property type="protein sequence ID" value="TCQ76537.1"/>
    <property type="molecule type" value="Genomic_DNA"/>
</dbReference>
<keyword evidence="1" id="KW-0805">Transcription regulation</keyword>
<dbReference type="AlphaFoldDB" id="A0ABD7QNP0"/>
<organism evidence="4 5">
    <name type="scientific">Raoultella ornithinolytica</name>
    <name type="common">Klebsiella ornithinolytica</name>
    <dbReference type="NCBI Taxonomy" id="54291"/>
    <lineage>
        <taxon>Bacteria</taxon>
        <taxon>Pseudomonadati</taxon>
        <taxon>Pseudomonadota</taxon>
        <taxon>Gammaproteobacteria</taxon>
        <taxon>Enterobacterales</taxon>
        <taxon>Enterobacteriaceae</taxon>
        <taxon>Klebsiella/Raoultella group</taxon>
        <taxon>Raoultella</taxon>
    </lineage>
</organism>